<evidence type="ECO:0000256" key="1">
    <source>
        <dbReference type="ARBA" id="ARBA00022801"/>
    </source>
</evidence>
<sequence length="207" mass="22759">MTRPPLLARLSPVEANRTAILFIDTQDGIFHPGAEAARPYFFQSARDTAVPNMARLLAAGRAAGAEIVFTVIESLTRDGRDRSLDYKQTNFHFAPGSPETRVIDALKPGDDEIILPKTSSSLFNSTIFEYLMRNIGIDTVIVTGFLTDQCVDHTVRDGADRGFRMICPVDACTTDSRERHDGALAAFKGYCRQTDTTTLIAELNAKT</sequence>
<evidence type="ECO:0000259" key="2">
    <source>
        <dbReference type="Pfam" id="PF00857"/>
    </source>
</evidence>
<keyword evidence="1" id="KW-0378">Hydrolase</keyword>
<dbReference type="RefSeq" id="WP_354552346.1">
    <property type="nucleotide sequence ID" value="NZ_JBEPSM010000002.1"/>
</dbReference>
<accession>A0ABV2R1I3</accession>
<gene>
    <name evidence="3" type="ORF">ABIE08_003083</name>
</gene>
<dbReference type="Pfam" id="PF00857">
    <property type="entry name" value="Isochorismatase"/>
    <property type="match status" value="1"/>
</dbReference>
<dbReference type="PANTHER" id="PTHR43540:SF1">
    <property type="entry name" value="ISOCHORISMATASE HYDROLASE"/>
    <property type="match status" value="1"/>
</dbReference>
<evidence type="ECO:0000313" key="3">
    <source>
        <dbReference type="EMBL" id="MET4635137.1"/>
    </source>
</evidence>
<name>A0ABV2R1I3_9HYPH</name>
<reference evidence="3 4" key="1">
    <citation type="submission" date="2024-06" db="EMBL/GenBank/DDBJ databases">
        <title>Sorghum-associated microbial communities from plants grown in Nebraska, USA.</title>
        <authorList>
            <person name="Schachtman D."/>
        </authorList>
    </citation>
    <scope>NUCLEOTIDE SEQUENCE [LARGE SCALE GENOMIC DNA]</scope>
    <source>
        <strain evidence="3 4">3207</strain>
    </source>
</reference>
<dbReference type="PANTHER" id="PTHR43540">
    <property type="entry name" value="PEROXYUREIDOACRYLATE/UREIDOACRYLATE AMIDOHYDROLASE-RELATED"/>
    <property type="match status" value="1"/>
</dbReference>
<dbReference type="InterPro" id="IPR000868">
    <property type="entry name" value="Isochorismatase-like_dom"/>
</dbReference>
<keyword evidence="4" id="KW-1185">Reference proteome</keyword>
<dbReference type="Proteomes" id="UP001549321">
    <property type="component" value="Unassembled WGS sequence"/>
</dbReference>
<dbReference type="CDD" id="cd00431">
    <property type="entry name" value="cysteine_hydrolases"/>
    <property type="match status" value="1"/>
</dbReference>
<proteinExistence type="predicted"/>
<dbReference type="Gene3D" id="3.40.50.850">
    <property type="entry name" value="Isochorismatase-like"/>
    <property type="match status" value="1"/>
</dbReference>
<dbReference type="InterPro" id="IPR050272">
    <property type="entry name" value="Isochorismatase-like_hydrls"/>
</dbReference>
<organism evidence="3 4">
    <name type="scientific">Kaistia defluvii</name>
    <dbReference type="NCBI Taxonomy" id="410841"/>
    <lineage>
        <taxon>Bacteria</taxon>
        <taxon>Pseudomonadati</taxon>
        <taxon>Pseudomonadota</taxon>
        <taxon>Alphaproteobacteria</taxon>
        <taxon>Hyphomicrobiales</taxon>
        <taxon>Kaistiaceae</taxon>
        <taxon>Kaistia</taxon>
    </lineage>
</organism>
<feature type="domain" description="Isochorismatase-like" evidence="2">
    <location>
        <begin position="18"/>
        <end position="191"/>
    </location>
</feature>
<dbReference type="InterPro" id="IPR036380">
    <property type="entry name" value="Isochorismatase-like_sf"/>
</dbReference>
<dbReference type="EMBL" id="JBEPSM010000002">
    <property type="protein sequence ID" value="MET4635137.1"/>
    <property type="molecule type" value="Genomic_DNA"/>
</dbReference>
<comment type="caution">
    <text evidence="3">The sequence shown here is derived from an EMBL/GenBank/DDBJ whole genome shotgun (WGS) entry which is preliminary data.</text>
</comment>
<dbReference type="SUPFAM" id="SSF52499">
    <property type="entry name" value="Isochorismatase-like hydrolases"/>
    <property type="match status" value="1"/>
</dbReference>
<evidence type="ECO:0000313" key="4">
    <source>
        <dbReference type="Proteomes" id="UP001549321"/>
    </source>
</evidence>
<protein>
    <submittedName>
        <fullName evidence="3">Nicotinamidase-related amidase</fullName>
    </submittedName>
</protein>